<dbReference type="EMBL" id="FN648164">
    <property type="protein sequence ID" value="CBJ29846.1"/>
    <property type="molecule type" value="Genomic_DNA"/>
</dbReference>
<evidence type="ECO:0000256" key="1">
    <source>
        <dbReference type="SAM" id="MobiDB-lite"/>
    </source>
</evidence>
<keyword evidence="2" id="KW-0472">Membrane</keyword>
<organism evidence="3 4">
    <name type="scientific">Ectocarpus siliculosus</name>
    <name type="common">Brown alga</name>
    <name type="synonym">Conferva siliculosa</name>
    <dbReference type="NCBI Taxonomy" id="2880"/>
    <lineage>
        <taxon>Eukaryota</taxon>
        <taxon>Sar</taxon>
        <taxon>Stramenopiles</taxon>
        <taxon>Ochrophyta</taxon>
        <taxon>PX clade</taxon>
        <taxon>Phaeophyceae</taxon>
        <taxon>Ectocarpales</taxon>
        <taxon>Ectocarpaceae</taxon>
        <taxon>Ectocarpus</taxon>
    </lineage>
</organism>
<dbReference type="AlphaFoldDB" id="D7FM21"/>
<keyword evidence="2" id="KW-1133">Transmembrane helix</keyword>
<evidence type="ECO:0000313" key="3">
    <source>
        <dbReference type="EMBL" id="CBJ29846.1"/>
    </source>
</evidence>
<feature type="compositionally biased region" description="Polar residues" evidence="1">
    <location>
        <begin position="53"/>
        <end position="71"/>
    </location>
</feature>
<keyword evidence="2" id="KW-0812">Transmembrane</keyword>
<evidence type="ECO:0000313" key="4">
    <source>
        <dbReference type="Proteomes" id="UP000002630"/>
    </source>
</evidence>
<feature type="region of interest" description="Disordered" evidence="1">
    <location>
        <begin position="30"/>
        <end position="91"/>
    </location>
</feature>
<dbReference type="Proteomes" id="UP000002630">
    <property type="component" value="Linkage Group LG02"/>
</dbReference>
<evidence type="ECO:0000256" key="2">
    <source>
        <dbReference type="SAM" id="Phobius"/>
    </source>
</evidence>
<reference evidence="3 4" key="1">
    <citation type="journal article" date="2010" name="Nature">
        <title>The Ectocarpus genome and the independent evolution of multicellularity in brown algae.</title>
        <authorList>
            <person name="Cock J.M."/>
            <person name="Sterck L."/>
            <person name="Rouze P."/>
            <person name="Scornet D."/>
            <person name="Allen A.E."/>
            <person name="Amoutzias G."/>
            <person name="Anthouard V."/>
            <person name="Artiguenave F."/>
            <person name="Aury J.M."/>
            <person name="Badger J.H."/>
            <person name="Beszteri B."/>
            <person name="Billiau K."/>
            <person name="Bonnet E."/>
            <person name="Bothwell J.H."/>
            <person name="Bowler C."/>
            <person name="Boyen C."/>
            <person name="Brownlee C."/>
            <person name="Carrano C.J."/>
            <person name="Charrier B."/>
            <person name="Cho G.Y."/>
            <person name="Coelho S.M."/>
            <person name="Collen J."/>
            <person name="Corre E."/>
            <person name="Da Silva C."/>
            <person name="Delage L."/>
            <person name="Delaroque N."/>
            <person name="Dittami S.M."/>
            <person name="Doulbeau S."/>
            <person name="Elias M."/>
            <person name="Farnham G."/>
            <person name="Gachon C.M."/>
            <person name="Gschloessl B."/>
            <person name="Heesch S."/>
            <person name="Jabbari K."/>
            <person name="Jubin C."/>
            <person name="Kawai H."/>
            <person name="Kimura K."/>
            <person name="Kloareg B."/>
            <person name="Kupper F.C."/>
            <person name="Lang D."/>
            <person name="Le Bail A."/>
            <person name="Leblanc C."/>
            <person name="Lerouge P."/>
            <person name="Lohr M."/>
            <person name="Lopez P.J."/>
            <person name="Martens C."/>
            <person name="Maumus F."/>
            <person name="Michel G."/>
            <person name="Miranda-Saavedra D."/>
            <person name="Morales J."/>
            <person name="Moreau H."/>
            <person name="Motomura T."/>
            <person name="Nagasato C."/>
            <person name="Napoli C.A."/>
            <person name="Nelson D.R."/>
            <person name="Nyvall-Collen P."/>
            <person name="Peters A.F."/>
            <person name="Pommier C."/>
            <person name="Potin P."/>
            <person name="Poulain J."/>
            <person name="Quesneville H."/>
            <person name="Read B."/>
            <person name="Rensing S.A."/>
            <person name="Ritter A."/>
            <person name="Rousvoal S."/>
            <person name="Samanta M."/>
            <person name="Samson G."/>
            <person name="Schroeder D.C."/>
            <person name="Segurens B."/>
            <person name="Strittmatter M."/>
            <person name="Tonon T."/>
            <person name="Tregear J.W."/>
            <person name="Valentin K."/>
            <person name="von Dassow P."/>
            <person name="Yamagishi T."/>
            <person name="Van de Peer Y."/>
            <person name="Wincker P."/>
        </authorList>
    </citation>
    <scope>NUCLEOTIDE SEQUENCE [LARGE SCALE GENOMIC DNA]</scope>
    <source>
        <strain evidence="4">Ec32 / CCAP1310/4</strain>
    </source>
</reference>
<dbReference type="InParanoid" id="D7FM21"/>
<feature type="transmembrane region" description="Helical" evidence="2">
    <location>
        <begin position="6"/>
        <end position="26"/>
    </location>
</feature>
<protein>
    <submittedName>
        <fullName evidence="3">Uncharacterized protein</fullName>
    </submittedName>
</protein>
<gene>
    <name evidence="3" type="ORF">Esi_0163_0021</name>
</gene>
<dbReference type="EMBL" id="FN649727">
    <property type="protein sequence ID" value="CBJ29846.1"/>
    <property type="molecule type" value="Genomic_DNA"/>
</dbReference>
<proteinExistence type="predicted"/>
<feature type="compositionally biased region" description="Basic residues" evidence="1">
    <location>
        <begin position="30"/>
        <end position="47"/>
    </location>
</feature>
<dbReference type="OrthoDB" id="10433620at2759"/>
<keyword evidence="4" id="KW-1185">Reference proteome</keyword>
<sequence>MRGSHVGPGTFGCGRLGMLFMAFRFLQRKVGKKKKKGNHNNNRRHQGNPHGLPNNQPYASGQPQPYVSNAQHAGEEKVEEMPVAVGVPVEK</sequence>
<accession>D7FM21</accession>
<name>D7FM21_ECTSI</name>